<feature type="compositionally biased region" description="Acidic residues" evidence="1">
    <location>
        <begin position="230"/>
        <end position="246"/>
    </location>
</feature>
<accession>A0A9P6VPJ8</accession>
<evidence type="ECO:0000313" key="3">
    <source>
        <dbReference type="Proteomes" id="UP000785200"/>
    </source>
</evidence>
<gene>
    <name evidence="2" type="ORF">D0Z07_0803</name>
</gene>
<dbReference type="AlphaFoldDB" id="A0A9P6VPJ8"/>
<evidence type="ECO:0000313" key="2">
    <source>
        <dbReference type="EMBL" id="KAG0651857.1"/>
    </source>
</evidence>
<evidence type="ECO:0000256" key="1">
    <source>
        <dbReference type="SAM" id="MobiDB-lite"/>
    </source>
</evidence>
<name>A0A9P6VPJ8_9HELO</name>
<dbReference type="EMBL" id="VNKQ01000003">
    <property type="protein sequence ID" value="KAG0651857.1"/>
    <property type="molecule type" value="Genomic_DNA"/>
</dbReference>
<dbReference type="OrthoDB" id="3555346at2759"/>
<organism evidence="2 3">
    <name type="scientific">Hyphodiscus hymeniophilus</name>
    <dbReference type="NCBI Taxonomy" id="353542"/>
    <lineage>
        <taxon>Eukaryota</taxon>
        <taxon>Fungi</taxon>
        <taxon>Dikarya</taxon>
        <taxon>Ascomycota</taxon>
        <taxon>Pezizomycotina</taxon>
        <taxon>Leotiomycetes</taxon>
        <taxon>Helotiales</taxon>
        <taxon>Hyphodiscaceae</taxon>
        <taxon>Hyphodiscus</taxon>
    </lineage>
</organism>
<protein>
    <submittedName>
        <fullName evidence="2">Uncharacterized protein</fullName>
    </submittedName>
</protein>
<dbReference type="Proteomes" id="UP000785200">
    <property type="component" value="Unassembled WGS sequence"/>
</dbReference>
<proteinExistence type="predicted"/>
<keyword evidence="3" id="KW-1185">Reference proteome</keyword>
<comment type="caution">
    <text evidence="2">The sequence shown here is derived from an EMBL/GenBank/DDBJ whole genome shotgun (WGS) entry which is preliminary data.</text>
</comment>
<reference evidence="2" key="1">
    <citation type="submission" date="2019-07" db="EMBL/GenBank/DDBJ databases">
        <title>Hyphodiscus hymeniophilus genome sequencing and assembly.</title>
        <authorList>
            <person name="Kramer G."/>
            <person name="Nodwell J."/>
        </authorList>
    </citation>
    <scope>NUCLEOTIDE SEQUENCE</scope>
    <source>
        <strain evidence="2">ATCC 34498</strain>
    </source>
</reference>
<feature type="region of interest" description="Disordered" evidence="1">
    <location>
        <begin position="226"/>
        <end position="246"/>
    </location>
</feature>
<sequence>MAEETPTRFDRLIALTPRRFHISSEPPFGVGLVLCGHVNADDDDGSQFFMEHNGIRNCKPGIWTSLAVFSQDEGGEEMTECVLRWVEDGSIDLAQDVKQWEEYEGRTRKLDAESFKSVEGMVGKDGKVLEWKRKGTYYDDGGVCNVVSTEYLTRAAFEKIVDAEQRADLEEGYGFYVETLTLSAFDGPPGNERFCIGGMSFGQDEVGGPPRVSVAEENGQVVAVRIHGGEDEEDEEAGEDEEDEDD</sequence>